<dbReference type="PANTHER" id="PTHR32285:SF227">
    <property type="entry name" value="PROTEIN TRICHOME BIREFRINGENCE-LIKE 28"/>
    <property type="match status" value="1"/>
</dbReference>
<feature type="domain" description="Trichome birefringence-like C-terminal" evidence="7">
    <location>
        <begin position="103"/>
        <end position="392"/>
    </location>
</feature>
<keyword evidence="3" id="KW-0812">Transmembrane</keyword>
<dbReference type="GO" id="GO:0016413">
    <property type="term" value="F:O-acetyltransferase activity"/>
    <property type="evidence" value="ECO:0007669"/>
    <property type="project" value="InterPro"/>
</dbReference>
<evidence type="ECO:0000259" key="8">
    <source>
        <dbReference type="Pfam" id="PF14416"/>
    </source>
</evidence>
<dbReference type="GO" id="GO:0005794">
    <property type="term" value="C:Golgi apparatus"/>
    <property type="evidence" value="ECO:0007669"/>
    <property type="project" value="TreeGrafter"/>
</dbReference>
<accession>S8EDP3</accession>
<comment type="similarity">
    <text evidence="2">Belongs to the PC-esterase family. TBL subfamily.</text>
</comment>
<dbReference type="OrthoDB" id="1932925at2759"/>
<dbReference type="EMBL" id="AUSU01001587">
    <property type="protein sequence ID" value="EPS70682.1"/>
    <property type="molecule type" value="Genomic_DNA"/>
</dbReference>
<dbReference type="Pfam" id="PF14416">
    <property type="entry name" value="PMR5N"/>
    <property type="match status" value="1"/>
</dbReference>
<evidence type="ECO:0000256" key="1">
    <source>
        <dbReference type="ARBA" id="ARBA00004167"/>
    </source>
</evidence>
<reference evidence="9 10" key="1">
    <citation type="journal article" date="2013" name="BMC Genomics">
        <title>The miniature genome of a carnivorous plant Genlisea aurea contains a low number of genes and short non-coding sequences.</title>
        <authorList>
            <person name="Leushkin E.V."/>
            <person name="Sutormin R.A."/>
            <person name="Nabieva E.R."/>
            <person name="Penin A.A."/>
            <person name="Kondrashov A.S."/>
            <person name="Logacheva M.D."/>
        </authorList>
    </citation>
    <scope>NUCLEOTIDE SEQUENCE [LARGE SCALE GENOMIC DNA]</scope>
</reference>
<comment type="caution">
    <text evidence="9">The sequence shown here is derived from an EMBL/GenBank/DDBJ whole genome shotgun (WGS) entry which is preliminary data.</text>
</comment>
<dbReference type="AlphaFoldDB" id="S8EDP3"/>
<name>S8EDP3_9LAMI</name>
<evidence type="ECO:0000256" key="6">
    <source>
        <dbReference type="ARBA" id="ARBA00023136"/>
    </source>
</evidence>
<dbReference type="InterPro" id="IPR025846">
    <property type="entry name" value="TBL_N"/>
</dbReference>
<dbReference type="InterPro" id="IPR029962">
    <property type="entry name" value="TBL"/>
</dbReference>
<gene>
    <name evidence="9" type="ORF">M569_04078</name>
</gene>
<evidence type="ECO:0000259" key="7">
    <source>
        <dbReference type="Pfam" id="PF13839"/>
    </source>
</evidence>
<evidence type="ECO:0000256" key="5">
    <source>
        <dbReference type="ARBA" id="ARBA00022989"/>
    </source>
</evidence>
<keyword evidence="6" id="KW-0472">Membrane</keyword>
<dbReference type="Proteomes" id="UP000015453">
    <property type="component" value="Unassembled WGS sequence"/>
</dbReference>
<dbReference type="GO" id="GO:0016020">
    <property type="term" value="C:membrane"/>
    <property type="evidence" value="ECO:0007669"/>
    <property type="project" value="UniProtKB-SubCell"/>
</dbReference>
<evidence type="ECO:0000256" key="4">
    <source>
        <dbReference type="ARBA" id="ARBA00022968"/>
    </source>
</evidence>
<evidence type="ECO:0000313" key="9">
    <source>
        <dbReference type="EMBL" id="EPS70682.1"/>
    </source>
</evidence>
<dbReference type="Pfam" id="PF13839">
    <property type="entry name" value="PC-Esterase"/>
    <property type="match status" value="1"/>
</dbReference>
<keyword evidence="4" id="KW-0735">Signal-anchor</keyword>
<dbReference type="InterPro" id="IPR026057">
    <property type="entry name" value="TBL_C"/>
</dbReference>
<evidence type="ECO:0000313" key="10">
    <source>
        <dbReference type="Proteomes" id="UP000015453"/>
    </source>
</evidence>
<evidence type="ECO:0000256" key="2">
    <source>
        <dbReference type="ARBA" id="ARBA00007727"/>
    </source>
</evidence>
<keyword evidence="10" id="KW-1185">Reference proteome</keyword>
<keyword evidence="5" id="KW-1133">Transmembrane helix</keyword>
<proteinExistence type="inferred from homology"/>
<organism evidence="9 10">
    <name type="scientific">Genlisea aurea</name>
    <dbReference type="NCBI Taxonomy" id="192259"/>
    <lineage>
        <taxon>Eukaryota</taxon>
        <taxon>Viridiplantae</taxon>
        <taxon>Streptophyta</taxon>
        <taxon>Embryophyta</taxon>
        <taxon>Tracheophyta</taxon>
        <taxon>Spermatophyta</taxon>
        <taxon>Magnoliopsida</taxon>
        <taxon>eudicotyledons</taxon>
        <taxon>Gunneridae</taxon>
        <taxon>Pentapetalae</taxon>
        <taxon>asterids</taxon>
        <taxon>lamiids</taxon>
        <taxon>Lamiales</taxon>
        <taxon>Lentibulariaceae</taxon>
        <taxon>Genlisea</taxon>
    </lineage>
</organism>
<comment type="subcellular location">
    <subcellularLocation>
        <location evidence="1">Membrane</location>
        <topology evidence="1">Single-pass membrane protein</topology>
    </subcellularLocation>
</comment>
<evidence type="ECO:0000256" key="3">
    <source>
        <dbReference type="ARBA" id="ARBA00022692"/>
    </source>
</evidence>
<protein>
    <submittedName>
        <fullName evidence="9">Uncharacterized protein</fullName>
    </submittedName>
</protein>
<dbReference type="PANTHER" id="PTHR32285">
    <property type="entry name" value="PROTEIN TRICHOME BIREFRINGENCE-LIKE 9-RELATED"/>
    <property type="match status" value="1"/>
</dbReference>
<sequence length="397" mass="44566">MSNSYEGKLALLSITAFVAVATFLHLIASNYYCTVGFAPPDLRRPSSDGCDYSRGKWVFDDVSRPLYREEECGFLTAQVTCCKNGRKDSLYQKWRWQPTNCSLPKFDARILLEKLKGKRVLFVGDSLMRNQWESMVCLLNSGASPVDRKMWKLGVPFSIFSIQEYNVSVEFYWAPFLVDSNSDDPRNHTISERIIKPDSISGRAELWIPADVLVFNTYIWWMNHPTIKVVSSDGGWNSTEEVDRTVAFEKVITTWADWMRRNVDRAATSSFFVGLSPIHHKGAYWNKTGGGGGCGGETLPIAADSDGAVEMGTDRGLLEIVKKVIKGSGIQVTVVDITAMSEHRKDGHTSVYTVRQGKLLTPEQQADTASFADCLHWCLPGVPDVWNEILYSYIVKP</sequence>
<feature type="domain" description="Trichome birefringence-like N-terminal" evidence="8">
    <location>
        <begin position="49"/>
        <end position="102"/>
    </location>
</feature>